<name>A0AAF0IJ86_9EURO</name>
<feature type="region of interest" description="Disordered" evidence="6">
    <location>
        <begin position="447"/>
        <end position="640"/>
    </location>
</feature>
<protein>
    <recommendedName>
        <fullName evidence="7">Shelterin complex subunit TPP1/Est3 domain-containing protein</fullName>
    </recommendedName>
</protein>
<feature type="region of interest" description="Disordered" evidence="6">
    <location>
        <begin position="340"/>
        <end position="433"/>
    </location>
</feature>
<gene>
    <name evidence="8" type="ORF">PRK78_005144</name>
</gene>
<feature type="compositionally biased region" description="Polar residues" evidence="6">
    <location>
        <begin position="1067"/>
        <end position="1076"/>
    </location>
</feature>
<accession>A0AAF0IJ86</accession>
<feature type="compositionally biased region" description="Low complexity" evidence="6">
    <location>
        <begin position="370"/>
        <end position="384"/>
    </location>
</feature>
<dbReference type="InterPro" id="IPR019437">
    <property type="entry name" value="TPP1/Est3"/>
</dbReference>
<feature type="region of interest" description="Disordered" evidence="6">
    <location>
        <begin position="1035"/>
        <end position="1172"/>
    </location>
</feature>
<keyword evidence="3" id="KW-0158">Chromosome</keyword>
<evidence type="ECO:0000256" key="6">
    <source>
        <dbReference type="SAM" id="MobiDB-lite"/>
    </source>
</evidence>
<keyword evidence="5" id="KW-0539">Nucleus</keyword>
<feature type="region of interest" description="Disordered" evidence="6">
    <location>
        <begin position="963"/>
        <end position="1002"/>
    </location>
</feature>
<dbReference type="Pfam" id="PF10341">
    <property type="entry name" value="TPP1"/>
    <property type="match status" value="1"/>
</dbReference>
<feature type="domain" description="Shelterin complex subunit TPP1/Est3" evidence="7">
    <location>
        <begin position="21"/>
        <end position="167"/>
    </location>
</feature>
<evidence type="ECO:0000256" key="4">
    <source>
        <dbReference type="ARBA" id="ARBA00022895"/>
    </source>
</evidence>
<dbReference type="Proteomes" id="UP001219355">
    <property type="component" value="Chromosome 3"/>
</dbReference>
<reference evidence="8" key="1">
    <citation type="submission" date="2023-03" db="EMBL/GenBank/DDBJ databases">
        <title>Emydomyces testavorans Genome Sequence.</title>
        <authorList>
            <person name="Hoyer L."/>
        </authorList>
    </citation>
    <scope>NUCLEOTIDE SEQUENCE</scope>
    <source>
        <strain evidence="8">16-2883</strain>
    </source>
</reference>
<dbReference type="GO" id="GO:0005697">
    <property type="term" value="C:telomerase holoenzyme complex"/>
    <property type="evidence" value="ECO:0007669"/>
    <property type="project" value="InterPro"/>
</dbReference>
<feature type="compositionally biased region" description="Basic and acidic residues" evidence="6">
    <location>
        <begin position="536"/>
        <end position="550"/>
    </location>
</feature>
<comment type="subcellular location">
    <subcellularLocation>
        <location evidence="2">Chromosome</location>
        <location evidence="2">Telomere</location>
    </subcellularLocation>
    <subcellularLocation>
        <location evidence="1">Nucleus</location>
    </subcellularLocation>
</comment>
<feature type="compositionally biased region" description="Acidic residues" evidence="6">
    <location>
        <begin position="574"/>
        <end position="583"/>
    </location>
</feature>
<evidence type="ECO:0000259" key="7">
    <source>
        <dbReference type="Pfam" id="PF10341"/>
    </source>
</evidence>
<evidence type="ECO:0000256" key="1">
    <source>
        <dbReference type="ARBA" id="ARBA00004123"/>
    </source>
</evidence>
<keyword evidence="9" id="KW-1185">Reference proteome</keyword>
<dbReference type="AlphaFoldDB" id="A0AAF0IJ86"/>
<dbReference type="GO" id="GO:0000781">
    <property type="term" value="C:chromosome, telomeric region"/>
    <property type="evidence" value="ECO:0007669"/>
    <property type="project" value="UniProtKB-SubCell"/>
</dbReference>
<feature type="compositionally biased region" description="Polar residues" evidence="6">
    <location>
        <begin position="1149"/>
        <end position="1172"/>
    </location>
</feature>
<feature type="compositionally biased region" description="Polar residues" evidence="6">
    <location>
        <begin position="744"/>
        <end position="756"/>
    </location>
</feature>
<feature type="compositionally biased region" description="Polar residues" evidence="6">
    <location>
        <begin position="551"/>
        <end position="560"/>
    </location>
</feature>
<feature type="compositionally biased region" description="Polar residues" evidence="6">
    <location>
        <begin position="593"/>
        <end position="638"/>
    </location>
</feature>
<evidence type="ECO:0000256" key="3">
    <source>
        <dbReference type="ARBA" id="ARBA00022454"/>
    </source>
</evidence>
<organism evidence="8 9">
    <name type="scientific">Emydomyces testavorans</name>
    <dbReference type="NCBI Taxonomy" id="2070801"/>
    <lineage>
        <taxon>Eukaryota</taxon>
        <taxon>Fungi</taxon>
        <taxon>Dikarya</taxon>
        <taxon>Ascomycota</taxon>
        <taxon>Pezizomycotina</taxon>
        <taxon>Eurotiomycetes</taxon>
        <taxon>Eurotiomycetidae</taxon>
        <taxon>Onygenales</taxon>
        <taxon>Nannizziopsiaceae</taxon>
        <taxon>Emydomyces</taxon>
    </lineage>
</organism>
<feature type="compositionally biased region" description="Basic and acidic residues" evidence="6">
    <location>
        <begin position="985"/>
        <end position="995"/>
    </location>
</feature>
<evidence type="ECO:0000313" key="8">
    <source>
        <dbReference type="EMBL" id="WEW59665.1"/>
    </source>
</evidence>
<feature type="region of interest" description="Disordered" evidence="6">
    <location>
        <begin position="255"/>
        <end position="309"/>
    </location>
</feature>
<feature type="compositionally biased region" description="Polar residues" evidence="6">
    <location>
        <begin position="524"/>
        <end position="535"/>
    </location>
</feature>
<feature type="compositionally biased region" description="Polar residues" evidence="6">
    <location>
        <begin position="347"/>
        <end position="369"/>
    </location>
</feature>
<keyword evidence="4" id="KW-0779">Telomere</keyword>
<dbReference type="EMBL" id="CP120629">
    <property type="protein sequence ID" value="WEW59665.1"/>
    <property type="molecule type" value="Genomic_DNA"/>
</dbReference>
<feature type="compositionally biased region" description="Polar residues" evidence="6">
    <location>
        <begin position="972"/>
        <end position="983"/>
    </location>
</feature>
<evidence type="ECO:0000313" key="9">
    <source>
        <dbReference type="Proteomes" id="UP001219355"/>
    </source>
</evidence>
<dbReference type="GO" id="GO:0042162">
    <property type="term" value="F:telomeric DNA binding"/>
    <property type="evidence" value="ECO:0007669"/>
    <property type="project" value="InterPro"/>
</dbReference>
<feature type="compositionally biased region" description="Basic and acidic residues" evidence="6">
    <location>
        <begin position="453"/>
        <end position="467"/>
    </location>
</feature>
<sequence>MPLVMHIDDGSDEELAICLCLNDVPDERTYRQTRSKLLSPQNDGKSFRIGVRERQAVQVVKWQDSKSPIEAILSDSFSTIRGRFSDDATARYMRDKKADVRANTKGAILKITDFDIVVSQGQSATPNITLFIRAFEILGCEGTGTFGSPREISSFPVISALARQCQAIGSVETHEHLGISPVQPQPGVTAVEYGPPHSSEPCLASQAVFSTQLENKKMAEFPKPSKPLPMNSPPRLPSQDLLAFLTSNARKHNIAKNLNAPTPDPSSPGNKSSRDEHAMPPPSMQKANTPVRSREEFPKSLHYPNPVLAGQCPPNHEKCSLETNANETVSSEPLIAKVCQEGKKKSQSPSSVLARQSSQTNEIGTATVNSKPSSSSKPSGRRGSTIADDADPWRNWKRIRRRDVFIPADQQELIDSPDSWVPPATGQSLPPGRVPLKLLQKWNEIQITSNGLRDAETKQNEEPHEPEEQGEPLTAQESVQSSISSSSSASEFDVELWPPSSPAQSDKRRVPPDSSPPRLPLADKSNNPPSGGRTQENSKTHRPLDSHTNDSDLPQRNCVANMSALPFQLPAESEPGDDSDNLDIEFSVLRGLENSTQENHTRNLESTQEESVASSGTPLPKKTSFTQVKQSPETTPSRVKTRIRATLPQHAEQQHDLANGNIDSSNRLTSDVVIPATFVSDDVRLESQFDVEEQVGETSTPAPADSSDCDGDMAREQLASELGECIGDVGSQTKNALFQRAISSTDAQKSAENSPVSPRLSLGRTTPSNCQRKRKWDGDYTTPLRSPKRRLVESDTIERAAGSHATTNPKELVCGMGPRRNYFRVASPSSIVEKIYMKFKQAYSTFSGDVHAFTNSCLKLQSLRSKGLFEKSILWDDFVCCEATQYQDYVQRCRKRKELPEPYERYFLERVTVPSFRKRNLTGKSLELILAWCNQAQNESENEDLSENEFKLIAAKRGEALEQELRERSRKSSTSDSEVTGTKTSRRDSQKRRDSYSIPDSEEWRGYEAHEVASVELGDSDDSRILSGAQKRSFLEYEELGTEVESPRPLTDETTASPDDIDDRHSQGQPKPSSQAVEPISETDGIADDECAIPEPKSRSKSKGKQPQSLTDYLGRKATSWDDGSSMDEDFYTTDSVYPPYRPPKSPPINQQEDNVTATEQPASPSSNWWRDSNTPFKSFARSYVNLHSELGRHRQRGNAEAVPVDENGVILPQMLFGSSNKPVEGRMNSMGWKW</sequence>
<evidence type="ECO:0000256" key="2">
    <source>
        <dbReference type="ARBA" id="ARBA00004574"/>
    </source>
</evidence>
<proteinExistence type="predicted"/>
<evidence type="ECO:0000256" key="5">
    <source>
        <dbReference type="ARBA" id="ARBA00023242"/>
    </source>
</evidence>
<feature type="compositionally biased region" description="Low complexity" evidence="6">
    <location>
        <begin position="478"/>
        <end position="490"/>
    </location>
</feature>
<feature type="region of interest" description="Disordered" evidence="6">
    <location>
        <begin position="744"/>
        <end position="785"/>
    </location>
</feature>
<dbReference type="GO" id="GO:0007004">
    <property type="term" value="P:telomere maintenance via telomerase"/>
    <property type="evidence" value="ECO:0007669"/>
    <property type="project" value="InterPro"/>
</dbReference>